<proteinExistence type="predicted"/>
<feature type="compositionally biased region" description="Low complexity" evidence="1">
    <location>
        <begin position="9"/>
        <end position="43"/>
    </location>
</feature>
<dbReference type="InParanoid" id="A0A2V0PAS6"/>
<protein>
    <submittedName>
        <fullName evidence="3">Uncharacterized protein</fullName>
    </submittedName>
</protein>
<keyword evidence="2" id="KW-1133">Transmembrane helix</keyword>
<keyword evidence="2" id="KW-0472">Membrane</keyword>
<feature type="transmembrane region" description="Helical" evidence="2">
    <location>
        <begin position="169"/>
        <end position="191"/>
    </location>
</feature>
<evidence type="ECO:0000313" key="3">
    <source>
        <dbReference type="EMBL" id="GBF94267.1"/>
    </source>
</evidence>
<organism evidence="3 4">
    <name type="scientific">Raphidocelis subcapitata</name>
    <dbReference type="NCBI Taxonomy" id="307507"/>
    <lineage>
        <taxon>Eukaryota</taxon>
        <taxon>Viridiplantae</taxon>
        <taxon>Chlorophyta</taxon>
        <taxon>core chlorophytes</taxon>
        <taxon>Chlorophyceae</taxon>
        <taxon>CS clade</taxon>
        <taxon>Sphaeropleales</taxon>
        <taxon>Selenastraceae</taxon>
        <taxon>Raphidocelis</taxon>
    </lineage>
</organism>
<reference evidence="3 4" key="1">
    <citation type="journal article" date="2018" name="Sci. Rep.">
        <title>Raphidocelis subcapitata (=Pseudokirchneriella subcapitata) provides an insight into genome evolution and environmental adaptations in the Sphaeropleales.</title>
        <authorList>
            <person name="Suzuki S."/>
            <person name="Yamaguchi H."/>
            <person name="Nakajima N."/>
            <person name="Kawachi M."/>
        </authorList>
    </citation>
    <scope>NUCLEOTIDE SEQUENCE [LARGE SCALE GENOMIC DNA]</scope>
    <source>
        <strain evidence="3 4">NIES-35</strain>
    </source>
</reference>
<dbReference type="Proteomes" id="UP000247498">
    <property type="component" value="Unassembled WGS sequence"/>
</dbReference>
<dbReference type="PANTHER" id="PTHR34370:SF1">
    <property type="entry name" value="OS04G0600100 PROTEIN"/>
    <property type="match status" value="1"/>
</dbReference>
<sequence>MQTRMRPQALGRGAAGAPIAAPRPALRSATLRRSTPAAPRAAADGGGSAAAIPPEPQKQLTVWGRVKRFFVGDGLDKERLKALGMGAFASYGFISNLNYGTALTVSWLAFKKKFGVSPLSEGQWPAFLAFYGGEGRPLRLSAAIALAPAFDRGITAISEKLRVSKAAAFGIYLGCMAVVTSSCLFGALFLFGGF</sequence>
<keyword evidence="4" id="KW-1185">Reference proteome</keyword>
<feature type="region of interest" description="Disordered" evidence="1">
    <location>
        <begin position="1"/>
        <end position="54"/>
    </location>
</feature>
<gene>
    <name evidence="3" type="ORF">Rsub_06537</name>
</gene>
<keyword evidence="2" id="KW-0812">Transmembrane</keyword>
<evidence type="ECO:0000313" key="4">
    <source>
        <dbReference type="Proteomes" id="UP000247498"/>
    </source>
</evidence>
<accession>A0A2V0PAS6</accession>
<comment type="caution">
    <text evidence="3">The sequence shown here is derived from an EMBL/GenBank/DDBJ whole genome shotgun (WGS) entry which is preliminary data.</text>
</comment>
<dbReference type="PANTHER" id="PTHR34370">
    <property type="entry name" value="OS04G0600100 PROTEIN"/>
    <property type="match status" value="1"/>
</dbReference>
<dbReference type="EMBL" id="BDRX01000049">
    <property type="protein sequence ID" value="GBF94267.1"/>
    <property type="molecule type" value="Genomic_DNA"/>
</dbReference>
<evidence type="ECO:0000256" key="2">
    <source>
        <dbReference type="SAM" id="Phobius"/>
    </source>
</evidence>
<dbReference type="STRING" id="307507.A0A2V0PAS6"/>
<dbReference type="OrthoDB" id="496991at2759"/>
<name>A0A2V0PAS6_9CHLO</name>
<evidence type="ECO:0000256" key="1">
    <source>
        <dbReference type="SAM" id="MobiDB-lite"/>
    </source>
</evidence>
<dbReference type="AlphaFoldDB" id="A0A2V0PAS6"/>